<keyword evidence="7" id="KW-1185">Reference proteome</keyword>
<evidence type="ECO:0000313" key="6">
    <source>
        <dbReference type="EMBL" id="VDK75757.1"/>
    </source>
</evidence>
<comment type="subcellular location">
    <subcellularLocation>
        <location evidence="1">Cell junction</location>
    </subcellularLocation>
</comment>
<dbReference type="GO" id="GO:0005886">
    <property type="term" value="C:plasma membrane"/>
    <property type="evidence" value="ECO:0007669"/>
    <property type="project" value="TreeGrafter"/>
</dbReference>
<dbReference type="InterPro" id="IPR028435">
    <property type="entry name" value="Plakophilin/d_Catenin"/>
</dbReference>
<keyword evidence="3" id="KW-0677">Repeat</keyword>
<dbReference type="PANTHER" id="PTHR10372:SF27">
    <property type="entry name" value="ADHERENS JUNCTION PROTEIN P120"/>
    <property type="match status" value="1"/>
</dbReference>
<comment type="similarity">
    <text evidence="2">Belongs to the beta-catenin family.</text>
</comment>
<proteinExistence type="inferred from homology"/>
<evidence type="ECO:0000256" key="4">
    <source>
        <dbReference type="ARBA" id="ARBA00022889"/>
    </source>
</evidence>
<organism evidence="6 7">
    <name type="scientific">Dibothriocephalus latus</name>
    <name type="common">Fish tapeworm</name>
    <name type="synonym">Diphyllobothrium latum</name>
    <dbReference type="NCBI Taxonomy" id="60516"/>
    <lineage>
        <taxon>Eukaryota</taxon>
        <taxon>Metazoa</taxon>
        <taxon>Spiralia</taxon>
        <taxon>Lophotrochozoa</taxon>
        <taxon>Platyhelminthes</taxon>
        <taxon>Cestoda</taxon>
        <taxon>Eucestoda</taxon>
        <taxon>Diphyllobothriidea</taxon>
        <taxon>Diphyllobothriidae</taxon>
        <taxon>Dibothriocephalus</taxon>
    </lineage>
</organism>
<dbReference type="SUPFAM" id="SSF48371">
    <property type="entry name" value="ARM repeat"/>
    <property type="match status" value="1"/>
</dbReference>
<reference evidence="6 7" key="1">
    <citation type="submission" date="2018-11" db="EMBL/GenBank/DDBJ databases">
        <authorList>
            <consortium name="Pathogen Informatics"/>
        </authorList>
    </citation>
    <scope>NUCLEOTIDE SEQUENCE [LARGE SCALE GENOMIC DNA]</scope>
</reference>
<evidence type="ECO:0000313" key="7">
    <source>
        <dbReference type="Proteomes" id="UP000281553"/>
    </source>
</evidence>
<gene>
    <name evidence="6" type="ORF">DILT_LOCUS2691</name>
</gene>
<dbReference type="Gene3D" id="1.25.10.10">
    <property type="entry name" value="Leucine-rich Repeat Variant"/>
    <property type="match status" value="1"/>
</dbReference>
<dbReference type="PANTHER" id="PTHR10372">
    <property type="entry name" value="PLAKOPHILLIN-RELATED"/>
    <property type="match status" value="1"/>
</dbReference>
<evidence type="ECO:0000256" key="3">
    <source>
        <dbReference type="ARBA" id="ARBA00022737"/>
    </source>
</evidence>
<dbReference type="GO" id="GO:0005634">
    <property type="term" value="C:nucleus"/>
    <property type="evidence" value="ECO:0007669"/>
    <property type="project" value="TreeGrafter"/>
</dbReference>
<keyword evidence="5" id="KW-0965">Cell junction</keyword>
<dbReference type="InterPro" id="IPR016024">
    <property type="entry name" value="ARM-type_fold"/>
</dbReference>
<evidence type="ECO:0000256" key="2">
    <source>
        <dbReference type="ARBA" id="ARBA00005462"/>
    </source>
</evidence>
<evidence type="ECO:0000256" key="1">
    <source>
        <dbReference type="ARBA" id="ARBA00004282"/>
    </source>
</evidence>
<dbReference type="OrthoDB" id="3245100at2759"/>
<protein>
    <submittedName>
        <fullName evidence="6">Uncharacterized protein</fullName>
    </submittedName>
</protein>
<dbReference type="GO" id="GO:0005737">
    <property type="term" value="C:cytoplasm"/>
    <property type="evidence" value="ECO:0007669"/>
    <property type="project" value="TreeGrafter"/>
</dbReference>
<dbReference type="AlphaFoldDB" id="A0A3P6STD9"/>
<evidence type="ECO:0000256" key="5">
    <source>
        <dbReference type="ARBA" id="ARBA00022949"/>
    </source>
</evidence>
<keyword evidence="4" id="KW-0130">Cell adhesion</keyword>
<sequence length="453" mass="50907">MDFAFRRAKIENPVKAHQEEELPAPEAEENDEIIPDDELKRLIACLKNDYPVISRNAAAYFHHVTYQNPRVKERLAIFHLGVLLDKWPPANQDKMETPNSKWMRTLELQDYILLCRDLDGIQHLSDLVLSSDVETRLHSIGALRNFSYQPSPLVVYKLRQAAVIAKLVTALEQVQVDVSPSNGLNKAELEDAIAAVLCNLSAHDNFRKEIIDSTIPILMNAIILPHSGLPQQRQETEVFSDEPSADSAPEAPALVFATGTVRNVLTETADCRHRLRETPGLVAALIYLCKCLAHAGEFDSRVLENCVCALRNLSFALQEVRDPAYLTRREAGFYVAATCVPNERRLDFHRKPKAGLVLDTTKDTADQSLQDQPSYMEMPPSASSLFHGSHLLWQPEIVQVYLSVLRGCKNPCTVEAVAGAIQNLAACDWRPSMDIRRRVSRNNVFSFFSVKRT</sequence>
<dbReference type="SMART" id="SM00185">
    <property type="entry name" value="ARM"/>
    <property type="match status" value="3"/>
</dbReference>
<dbReference type="GO" id="GO:0098609">
    <property type="term" value="P:cell-cell adhesion"/>
    <property type="evidence" value="ECO:0007669"/>
    <property type="project" value="InterPro"/>
</dbReference>
<dbReference type="GO" id="GO:0005912">
    <property type="term" value="C:adherens junction"/>
    <property type="evidence" value="ECO:0007669"/>
    <property type="project" value="TreeGrafter"/>
</dbReference>
<dbReference type="InterPro" id="IPR011989">
    <property type="entry name" value="ARM-like"/>
</dbReference>
<accession>A0A3P6STD9</accession>
<name>A0A3P6STD9_DIBLA</name>
<dbReference type="Proteomes" id="UP000281553">
    <property type="component" value="Unassembled WGS sequence"/>
</dbReference>
<dbReference type="InterPro" id="IPR000225">
    <property type="entry name" value="Armadillo"/>
</dbReference>
<dbReference type="EMBL" id="UYRU01042475">
    <property type="protein sequence ID" value="VDK75757.1"/>
    <property type="molecule type" value="Genomic_DNA"/>
</dbReference>